<dbReference type="AlphaFoldDB" id="A0AAD5Z018"/>
<feature type="compositionally biased region" description="Gly residues" evidence="3">
    <location>
        <begin position="796"/>
        <end position="805"/>
    </location>
</feature>
<reference evidence="4" key="1">
    <citation type="submission" date="2022-07" db="EMBL/GenBank/DDBJ databases">
        <title>Genome Sequence of Leucocoprinus birnbaumii.</title>
        <authorList>
            <person name="Buettner E."/>
        </authorList>
    </citation>
    <scope>NUCLEOTIDE SEQUENCE</scope>
    <source>
        <strain evidence="4">VT141</strain>
    </source>
</reference>
<evidence type="ECO:0000313" key="4">
    <source>
        <dbReference type="EMBL" id="KAJ3575928.1"/>
    </source>
</evidence>
<feature type="compositionally biased region" description="Low complexity" evidence="3">
    <location>
        <begin position="472"/>
        <end position="495"/>
    </location>
</feature>
<feature type="compositionally biased region" description="Basic and acidic residues" evidence="3">
    <location>
        <begin position="867"/>
        <end position="876"/>
    </location>
</feature>
<organism evidence="4 5">
    <name type="scientific">Leucocoprinus birnbaumii</name>
    <dbReference type="NCBI Taxonomy" id="56174"/>
    <lineage>
        <taxon>Eukaryota</taxon>
        <taxon>Fungi</taxon>
        <taxon>Dikarya</taxon>
        <taxon>Basidiomycota</taxon>
        <taxon>Agaricomycotina</taxon>
        <taxon>Agaricomycetes</taxon>
        <taxon>Agaricomycetidae</taxon>
        <taxon>Agaricales</taxon>
        <taxon>Agaricineae</taxon>
        <taxon>Agaricaceae</taxon>
        <taxon>Leucocoprinus</taxon>
    </lineage>
</organism>
<evidence type="ECO:0000256" key="3">
    <source>
        <dbReference type="SAM" id="MobiDB-lite"/>
    </source>
</evidence>
<dbReference type="EMBL" id="JANIEX010000023">
    <property type="protein sequence ID" value="KAJ3575928.1"/>
    <property type="molecule type" value="Genomic_DNA"/>
</dbReference>
<keyword evidence="5" id="KW-1185">Reference proteome</keyword>
<dbReference type="Proteomes" id="UP001213000">
    <property type="component" value="Unassembled WGS sequence"/>
</dbReference>
<feature type="compositionally biased region" description="Low complexity" evidence="3">
    <location>
        <begin position="839"/>
        <end position="858"/>
    </location>
</feature>
<sequence>MGGLEMLAFIQAQPNIVERLLKHVECSSFVDLIVQIISLDEHQKCGEVIEWLSSQEFIPRLVGMLSPQHSSDMHTAVADLLKGIISMATPTPASGLMDPAPASNLFARELASKEIVDKLVSYIVHDFSAKKTSSPPTDPTSPSEETEQALPSLDSSISSVTNSISIIIELIRKNNSDYFEPYLFHTLRNRLIHFQQHLTEEAGKNPEETREMLEQAMKELVNRMGVVNLGSVLSGVGVRMQDLKQFLREPRSLAGDIQTTVGSITPLTFERYRICELFAELLHCSNMALLNRPPIHDNLYDSKGRLQGGLSALEDLAQVIQLNGTSDGDDKGGETTEEDTDEGPDGNSSDDDGLGGSAGSSSEGGMSDIEPAMELPVSGGPGSRAARQQEEQRGQQQEGAERDTPSIGSSDLSPGSSDVEDDEHEDVHIDRMEEVSMDEPSPSSATRSPREGLKLDTMSTAMLEIGAQSGGSSYPTLSTSPTPTTNSSPTTSPRPSARDDVDVHMTSATALPADDDHALTPQLSRTSKNSSSRRSSRKMTTEEAPPDLSQTPGSKLKRLFLDLEILPTLLDLFFGFKWNNFLHSAVYDVVHQILTGNVESGLNRELVISLFRDAKLMQRIVEAQKLNDLESAKPKGVRTGYMGHLTLLAEDVISALDRFPEDLASLIFNSYAPHPEWEDYVKGRYLETRRKDRLTLGGPKPATSLSSSAGSGPGGGGFGFDGEPGVSGVEARASFGGTGASAAGAGVGGGSGPGVTGGPGVSAAGSGRMAVDETAMFPGLRLDESNADTFAPRMSSGGGGSGKGGAASRIEIEQGDIEGGDVINVGGFDRRADVPEDVGGPSRRYRSTSSSNDNSGSSNSGGSGARGEFRRVGFDGHDDEDDASRSRSASGRSVVAGVRNTADFGPPTRRDVGEEDEDTDEEKYGNSRTTHFARYLAQEIQSSNHLGGSSSDSSDDEEGGWLSQSNFSTLGSPPISARRHQATGTGGASERRPLDVSGFDDAFAPAGGSGDPFAAHDDDGFGPFSDAAGISGAGTSDSVLLSSSFSDEMDDSSFESFGDFGDFQSGDGVDVDFGPFESASTPASATPSSTSSLTSAPAIVTSGADTSRGEGGRASGDEDDSSLTLTPTSGSWTIASGHDGFEEIRRV</sequence>
<proteinExistence type="inferred from homology"/>
<dbReference type="GO" id="GO:0019903">
    <property type="term" value="F:protein phosphatase binding"/>
    <property type="evidence" value="ECO:0007669"/>
    <property type="project" value="InterPro"/>
</dbReference>
<keyword evidence="2" id="KW-0131">Cell cycle</keyword>
<dbReference type="Pfam" id="PF04499">
    <property type="entry name" value="SAPS"/>
    <property type="match status" value="1"/>
</dbReference>
<dbReference type="InterPro" id="IPR007587">
    <property type="entry name" value="SAPS"/>
</dbReference>
<dbReference type="GO" id="GO:0019888">
    <property type="term" value="F:protein phosphatase regulator activity"/>
    <property type="evidence" value="ECO:0007669"/>
    <property type="project" value="TreeGrafter"/>
</dbReference>
<evidence type="ECO:0000256" key="2">
    <source>
        <dbReference type="ARBA" id="ARBA00023306"/>
    </source>
</evidence>
<feature type="compositionally biased region" description="Gly residues" evidence="3">
    <location>
        <begin position="711"/>
        <end position="722"/>
    </location>
</feature>
<feature type="compositionally biased region" description="Polar residues" evidence="3">
    <location>
        <begin position="962"/>
        <end position="971"/>
    </location>
</feature>
<feature type="compositionally biased region" description="Low complexity" evidence="3">
    <location>
        <begin position="359"/>
        <end position="368"/>
    </location>
</feature>
<feature type="compositionally biased region" description="Low complexity" evidence="3">
    <location>
        <begin position="886"/>
        <end position="899"/>
    </location>
</feature>
<gene>
    <name evidence="4" type="ORF">NP233_g772</name>
</gene>
<dbReference type="PANTHER" id="PTHR12634">
    <property type="entry name" value="SIT4 YEAST -ASSOCIATING PROTEIN-RELATED"/>
    <property type="match status" value="1"/>
</dbReference>
<protein>
    <recommendedName>
        <fullName evidence="6">SAPS-domain-containing protein</fullName>
    </recommendedName>
</protein>
<evidence type="ECO:0008006" key="6">
    <source>
        <dbReference type="Google" id="ProtNLM"/>
    </source>
</evidence>
<comment type="similarity">
    <text evidence="1">Belongs to the SAPS family.</text>
</comment>
<feature type="compositionally biased region" description="Basic and acidic residues" evidence="3">
    <location>
        <begin position="387"/>
        <end position="404"/>
    </location>
</feature>
<name>A0AAD5Z018_9AGAR</name>
<feature type="compositionally biased region" description="Low complexity" evidence="3">
    <location>
        <begin position="1068"/>
        <end position="1098"/>
    </location>
</feature>
<feature type="compositionally biased region" description="Polar residues" evidence="3">
    <location>
        <begin position="1122"/>
        <end position="1134"/>
    </location>
</feature>
<feature type="compositionally biased region" description="Acidic residues" evidence="3">
    <location>
        <begin position="335"/>
        <end position="353"/>
    </location>
</feature>
<feature type="compositionally biased region" description="Low complexity" evidence="3">
    <location>
        <begin position="132"/>
        <end position="143"/>
    </location>
</feature>
<feature type="region of interest" description="Disordered" evidence="3">
    <location>
        <begin position="787"/>
        <end position="1040"/>
    </location>
</feature>
<comment type="caution">
    <text evidence="4">The sequence shown here is derived from an EMBL/GenBank/DDBJ whole genome shotgun (WGS) entry which is preliminary data.</text>
</comment>
<feature type="compositionally biased region" description="Low complexity" evidence="3">
    <location>
        <begin position="405"/>
        <end position="417"/>
    </location>
</feature>
<feature type="compositionally biased region" description="Basic and acidic residues" evidence="3">
    <location>
        <begin position="425"/>
        <end position="434"/>
    </location>
</feature>
<accession>A0AAD5Z018</accession>
<evidence type="ECO:0000256" key="1">
    <source>
        <dbReference type="ARBA" id="ARBA00006180"/>
    </source>
</evidence>
<feature type="compositionally biased region" description="Low complexity" evidence="3">
    <location>
        <begin position="524"/>
        <end position="533"/>
    </location>
</feature>
<dbReference type="PANTHER" id="PTHR12634:SF8">
    <property type="entry name" value="FIERY MOUNTAIN, ISOFORM D"/>
    <property type="match status" value="1"/>
</dbReference>
<feature type="region of interest" description="Disordered" evidence="3">
    <location>
        <begin position="692"/>
        <end position="723"/>
    </location>
</feature>
<feature type="region of interest" description="Disordered" evidence="3">
    <location>
        <begin position="129"/>
        <end position="154"/>
    </location>
</feature>
<dbReference type="GO" id="GO:0005829">
    <property type="term" value="C:cytosol"/>
    <property type="evidence" value="ECO:0007669"/>
    <property type="project" value="TreeGrafter"/>
</dbReference>
<evidence type="ECO:0000313" key="5">
    <source>
        <dbReference type="Proteomes" id="UP001213000"/>
    </source>
</evidence>
<feature type="region of interest" description="Disordered" evidence="3">
    <location>
        <begin position="323"/>
        <end position="553"/>
    </location>
</feature>
<feature type="region of interest" description="Disordered" evidence="3">
    <location>
        <begin position="1068"/>
        <end position="1147"/>
    </location>
</feature>
<dbReference type="GO" id="GO:0005634">
    <property type="term" value="C:nucleus"/>
    <property type="evidence" value="ECO:0007669"/>
    <property type="project" value="TreeGrafter"/>
</dbReference>